<sequence>MPSPNLNSFFSQWQHIAQVICQQGINNLTPSIRLQIQRWQQDAELLGLTEILPLSQQLTTDADHCPHSARAFAQLLVLMLALERSAISWKLSQPIE</sequence>
<evidence type="ECO:0000313" key="2">
    <source>
        <dbReference type="Proteomes" id="UP001059912"/>
    </source>
</evidence>
<dbReference type="EMBL" id="CP050471">
    <property type="protein sequence ID" value="UTZ34397.1"/>
    <property type="molecule type" value="Genomic_DNA"/>
</dbReference>
<dbReference type="Proteomes" id="UP001059912">
    <property type="component" value="Chromosome 2"/>
</dbReference>
<name>A0ABY5IL88_9VIBR</name>
<proteinExistence type="predicted"/>
<accession>A0ABY5IL88</accession>
<gene>
    <name evidence="1" type="ORF">HB762_24850</name>
</gene>
<dbReference type="RefSeq" id="WP_255902991.1">
    <property type="nucleotide sequence ID" value="NZ_CP050471.1"/>
</dbReference>
<organism evidence="1 2">
    <name type="scientific">Vibrio campbellii</name>
    <dbReference type="NCBI Taxonomy" id="680"/>
    <lineage>
        <taxon>Bacteria</taxon>
        <taxon>Pseudomonadati</taxon>
        <taxon>Pseudomonadota</taxon>
        <taxon>Gammaproteobacteria</taxon>
        <taxon>Vibrionales</taxon>
        <taxon>Vibrionaceae</taxon>
        <taxon>Vibrio</taxon>
    </lineage>
</organism>
<reference evidence="1" key="1">
    <citation type="submission" date="2020-03" db="EMBL/GenBank/DDBJ databases">
        <title>Five strains of Vibrio campbellii isolated from Mariana Trench.</title>
        <authorList>
            <person name="Liang J."/>
            <person name="Zhang X.-H."/>
        </authorList>
    </citation>
    <scope>NUCLEOTIDE SEQUENCE</scope>
    <source>
        <strain evidence="1">LJC013</strain>
    </source>
</reference>
<evidence type="ECO:0000313" key="1">
    <source>
        <dbReference type="EMBL" id="UTZ34397.1"/>
    </source>
</evidence>
<keyword evidence="2" id="KW-1185">Reference proteome</keyword>
<protein>
    <submittedName>
        <fullName evidence="1">Uncharacterized protein</fullName>
    </submittedName>
</protein>